<dbReference type="AlphaFoldDB" id="A0A9N7NF67"/>
<reference evidence="1" key="1">
    <citation type="submission" date="2019-12" db="EMBL/GenBank/DDBJ databases">
        <authorList>
            <person name="Scholes J."/>
        </authorList>
    </citation>
    <scope>NUCLEOTIDE SEQUENCE</scope>
</reference>
<dbReference type="OrthoDB" id="1664504at2759"/>
<sequence length="93" mass="10169">MPIYPNKHQTQKDKLSPLALDPTSQLDVLIVTLLAWMAHKLVSAASGYLRISRRATVPGRKQWGFLKLPVTGADFLAALVASCLRGAFLPVDL</sequence>
<accession>A0A9N7NF67</accession>
<evidence type="ECO:0000313" key="2">
    <source>
        <dbReference type="Proteomes" id="UP001153555"/>
    </source>
</evidence>
<proteinExistence type="predicted"/>
<dbReference type="EMBL" id="CACSLK010027752">
    <property type="protein sequence ID" value="CAA0828796.1"/>
    <property type="molecule type" value="Genomic_DNA"/>
</dbReference>
<evidence type="ECO:0000313" key="1">
    <source>
        <dbReference type="EMBL" id="CAA0828796.1"/>
    </source>
</evidence>
<name>A0A9N7NF67_STRHE</name>
<gene>
    <name evidence="1" type="ORF">SHERM_24491</name>
</gene>
<dbReference type="Proteomes" id="UP001153555">
    <property type="component" value="Unassembled WGS sequence"/>
</dbReference>
<comment type="caution">
    <text evidence="1">The sequence shown here is derived from an EMBL/GenBank/DDBJ whole genome shotgun (WGS) entry which is preliminary data.</text>
</comment>
<keyword evidence="2" id="KW-1185">Reference proteome</keyword>
<organism evidence="1 2">
    <name type="scientific">Striga hermonthica</name>
    <name type="common">Purple witchweed</name>
    <name type="synonym">Buchnera hermonthica</name>
    <dbReference type="NCBI Taxonomy" id="68872"/>
    <lineage>
        <taxon>Eukaryota</taxon>
        <taxon>Viridiplantae</taxon>
        <taxon>Streptophyta</taxon>
        <taxon>Embryophyta</taxon>
        <taxon>Tracheophyta</taxon>
        <taxon>Spermatophyta</taxon>
        <taxon>Magnoliopsida</taxon>
        <taxon>eudicotyledons</taxon>
        <taxon>Gunneridae</taxon>
        <taxon>Pentapetalae</taxon>
        <taxon>asterids</taxon>
        <taxon>lamiids</taxon>
        <taxon>Lamiales</taxon>
        <taxon>Orobanchaceae</taxon>
        <taxon>Buchnereae</taxon>
        <taxon>Striga</taxon>
    </lineage>
</organism>
<protein>
    <submittedName>
        <fullName evidence="1">Uncharacterized protein</fullName>
    </submittedName>
</protein>